<accession>A0A7M7N369</accession>
<sequence>MPLFVDSIARNLKRPETGLVGSFILRLLKKVNRSLEEKAVEHAEIEPHHHVLEVGFGPGLGLKRAAQCVKKGEGMVHGIDFSPAMMTAAMDHLEQEIADDIVELTLGNAVHLPYRDNSMDRIFHTNCYYFWPDVTAVTKELFRVLKPGGQMMTLLNLERVKASHDTGYLKYGNYDPDGYMDALRTVGFECDGMKSLKDGEAPYELIPARKS</sequence>
<comment type="similarity">
    <text evidence="2">Belongs to the class I-like SAM-binding methyltransferase superfamily. Erg6/SMT family.</text>
</comment>
<evidence type="ECO:0000313" key="5">
    <source>
        <dbReference type="Proteomes" id="UP000007110"/>
    </source>
</evidence>
<dbReference type="InParanoid" id="A0A7M7N369"/>
<dbReference type="Gene3D" id="3.40.50.150">
    <property type="entry name" value="Vaccinia Virus protein VP39"/>
    <property type="match status" value="1"/>
</dbReference>
<dbReference type="GeneID" id="100888280"/>
<dbReference type="KEGG" id="spu:100888280"/>
<reference evidence="4" key="2">
    <citation type="submission" date="2021-01" db="UniProtKB">
        <authorList>
            <consortium name="EnsemblMetazoa"/>
        </authorList>
    </citation>
    <scope>IDENTIFICATION</scope>
</reference>
<dbReference type="SUPFAM" id="SSF53335">
    <property type="entry name" value="S-adenosyl-L-methionine-dependent methyltransferases"/>
    <property type="match status" value="1"/>
</dbReference>
<dbReference type="OMA" id="FHVDLFY"/>
<keyword evidence="5" id="KW-1185">Reference proteome</keyword>
<dbReference type="InterPro" id="IPR029063">
    <property type="entry name" value="SAM-dependent_MTases_sf"/>
</dbReference>
<dbReference type="PANTHER" id="PTHR44068">
    <property type="entry name" value="ZGC:194242"/>
    <property type="match status" value="1"/>
</dbReference>
<dbReference type="PANTHER" id="PTHR44068:SF1">
    <property type="entry name" value="HYPOTHETICAL LOC100005854"/>
    <property type="match status" value="1"/>
</dbReference>
<reference evidence="5" key="1">
    <citation type="submission" date="2015-02" db="EMBL/GenBank/DDBJ databases">
        <title>Genome sequencing for Strongylocentrotus purpuratus.</title>
        <authorList>
            <person name="Murali S."/>
            <person name="Liu Y."/>
            <person name="Vee V."/>
            <person name="English A."/>
            <person name="Wang M."/>
            <person name="Skinner E."/>
            <person name="Han Y."/>
            <person name="Muzny D.M."/>
            <person name="Worley K.C."/>
            <person name="Gibbs R.A."/>
        </authorList>
    </citation>
    <scope>NUCLEOTIDE SEQUENCE</scope>
</reference>
<dbReference type="EnsemblMetazoa" id="XM_030974745">
    <property type="protein sequence ID" value="XP_030830605"/>
    <property type="gene ID" value="LOC100888280"/>
</dbReference>
<dbReference type="RefSeq" id="XP_030830605.1">
    <property type="nucleotide sequence ID" value="XM_030974745.1"/>
</dbReference>
<dbReference type="Proteomes" id="UP000007110">
    <property type="component" value="Unassembled WGS sequence"/>
</dbReference>
<dbReference type="CDD" id="cd02440">
    <property type="entry name" value="AdoMet_MTases"/>
    <property type="match status" value="1"/>
</dbReference>
<protein>
    <recommendedName>
        <fullName evidence="3">Methyltransferase type 11 domain-containing protein</fullName>
    </recommendedName>
</protein>
<keyword evidence="1" id="KW-0808">Transferase</keyword>
<organism evidence="4 5">
    <name type="scientific">Strongylocentrotus purpuratus</name>
    <name type="common">Purple sea urchin</name>
    <dbReference type="NCBI Taxonomy" id="7668"/>
    <lineage>
        <taxon>Eukaryota</taxon>
        <taxon>Metazoa</taxon>
        <taxon>Echinodermata</taxon>
        <taxon>Eleutherozoa</taxon>
        <taxon>Echinozoa</taxon>
        <taxon>Echinoidea</taxon>
        <taxon>Euechinoidea</taxon>
        <taxon>Echinacea</taxon>
        <taxon>Camarodonta</taxon>
        <taxon>Echinidea</taxon>
        <taxon>Strongylocentrotidae</taxon>
        <taxon>Strongylocentrotus</taxon>
    </lineage>
</organism>
<feature type="domain" description="Methyltransferase type 11" evidence="3">
    <location>
        <begin position="52"/>
        <end position="152"/>
    </location>
</feature>
<proteinExistence type="inferred from homology"/>
<evidence type="ECO:0000256" key="1">
    <source>
        <dbReference type="ARBA" id="ARBA00022679"/>
    </source>
</evidence>
<dbReference type="GO" id="GO:0008757">
    <property type="term" value="F:S-adenosylmethionine-dependent methyltransferase activity"/>
    <property type="evidence" value="ECO:0007669"/>
    <property type="project" value="InterPro"/>
</dbReference>
<dbReference type="OrthoDB" id="10250730at2759"/>
<dbReference type="InterPro" id="IPR013216">
    <property type="entry name" value="Methyltransf_11"/>
</dbReference>
<evidence type="ECO:0000256" key="2">
    <source>
        <dbReference type="ARBA" id="ARBA00038188"/>
    </source>
</evidence>
<dbReference type="InterPro" id="IPR050447">
    <property type="entry name" value="Erg6_SMT_methyltransf"/>
</dbReference>
<dbReference type="AlphaFoldDB" id="A0A7M7N369"/>
<name>A0A7M7N369_STRPU</name>
<evidence type="ECO:0000259" key="3">
    <source>
        <dbReference type="Pfam" id="PF08241"/>
    </source>
</evidence>
<dbReference type="Pfam" id="PF08241">
    <property type="entry name" value="Methyltransf_11"/>
    <property type="match status" value="1"/>
</dbReference>
<evidence type="ECO:0000313" key="4">
    <source>
        <dbReference type="EnsemblMetazoa" id="XP_030830605"/>
    </source>
</evidence>